<dbReference type="RefSeq" id="WP_013188186.1">
    <property type="nucleotide sequence ID" value="NC_014230.1"/>
</dbReference>
<dbReference type="Proteomes" id="UP000002297">
    <property type="component" value="Chromosome"/>
</dbReference>
<evidence type="ECO:0000313" key="3">
    <source>
        <dbReference type="Proteomes" id="UP000002297"/>
    </source>
</evidence>
<dbReference type="AlphaFoldDB" id="A3UAG9"/>
<evidence type="ECO:0000313" key="2">
    <source>
        <dbReference type="EMBL" id="EAP86805.1"/>
    </source>
</evidence>
<dbReference type="HOGENOM" id="CLU_693915_0_0_10"/>
<dbReference type="EMBL" id="CP002046">
    <property type="protein sequence ID" value="EAP86805.1"/>
    <property type="molecule type" value="Genomic_DNA"/>
</dbReference>
<organism evidence="2 3">
    <name type="scientific">Croceibacter atlanticus (strain ATCC BAA-628 / JCM 21780 / CIP 108009 / IAM 15332 / KCTC 12090 / HTCC2559)</name>
    <dbReference type="NCBI Taxonomy" id="216432"/>
    <lineage>
        <taxon>Bacteria</taxon>
        <taxon>Pseudomonadati</taxon>
        <taxon>Bacteroidota</taxon>
        <taxon>Flavobacteriia</taxon>
        <taxon>Flavobacteriales</taxon>
        <taxon>Flavobacteriaceae</taxon>
        <taxon>Croceibacter</taxon>
    </lineage>
</organism>
<reference evidence="2 3" key="1">
    <citation type="journal article" date="2010" name="J. Bacteriol.">
        <title>The complete genome sequence of Croceibacter atlanticus HTCC2559T.</title>
        <authorList>
            <person name="Oh H.M."/>
            <person name="Kang I."/>
            <person name="Ferriera S."/>
            <person name="Giovannoni S.J."/>
            <person name="Cho J.C."/>
        </authorList>
    </citation>
    <scope>NUCLEOTIDE SEQUENCE [LARGE SCALE GENOMIC DNA]</scope>
    <source>
        <strain evidence="3">ATCC BAA-628 / HTCC2559 / KCTC 12090</strain>
    </source>
</reference>
<proteinExistence type="predicted"/>
<dbReference type="eggNOG" id="COG2979">
    <property type="taxonomic scope" value="Bacteria"/>
</dbReference>
<dbReference type="NCBIfam" id="NF040639">
    <property type="entry name" value="LETM1_rel_film"/>
    <property type="match status" value="1"/>
</dbReference>
<keyword evidence="3" id="KW-1185">Reference proteome</keyword>
<dbReference type="OrthoDB" id="1421172at2"/>
<gene>
    <name evidence="2" type="ordered locus">CA2559_12233</name>
</gene>
<evidence type="ECO:0000259" key="1">
    <source>
        <dbReference type="Pfam" id="PF07766"/>
    </source>
</evidence>
<dbReference type="GO" id="GO:0043022">
    <property type="term" value="F:ribosome binding"/>
    <property type="evidence" value="ECO:0007669"/>
    <property type="project" value="InterPro"/>
</dbReference>
<accession>A3UAG9</accession>
<name>A3UAG9_CROAH</name>
<protein>
    <recommendedName>
        <fullName evidence="1">Letm1 RBD domain-containing protein</fullName>
    </recommendedName>
</protein>
<sequence length="397" mass="46189">MNPSAKGWIKKHLPHFITATLPYLGEEKDVYTQFRESGFIYGTSVKTLNTEETKRLKLTEEELTKVNLFDALCYIYFQSIENASEEDCVLSIIEFYRSLNSKTYTFLKLPSVSKLSNYETLENLLQQRIQTNESFIKKNFSHLVTNALLFIDVLAFDHFLMYNNDTLKYAKHIEATVVKSICLSLKQKENKEEYDELLLKLFKSSVRYNTIIHDNAADLSDLSIDSLSEVLERYYLLDMSCLAVWDDNRLDQTEFQFIYDLGEALSIRKDFVEQALTHVHFFIETHKNKIAFFQYSNPVKHFYKQTNRTVKVLVIRNRKRLLKELSESKELVILLGQSTVRDLNDVEKQKVKEQLLDICKSIPSLAIFLVPGGSILLPILIKFIPKLLPSAFNENLN</sequence>
<dbReference type="InterPro" id="IPR033122">
    <property type="entry name" value="LETM1-like_RBD"/>
</dbReference>
<feature type="domain" description="Letm1 RBD" evidence="1">
    <location>
        <begin position="346"/>
        <end position="395"/>
    </location>
</feature>
<dbReference type="GeneID" id="89454162"/>
<dbReference type="STRING" id="216432.CA2559_12233"/>
<dbReference type="KEGG" id="cat:CA2559_12233"/>
<dbReference type="Pfam" id="PF07766">
    <property type="entry name" value="LETM1_RBD"/>
    <property type="match status" value="1"/>
</dbReference>